<organism evidence="2 3">
    <name type="scientific">Hericium alpestre</name>
    <dbReference type="NCBI Taxonomy" id="135208"/>
    <lineage>
        <taxon>Eukaryota</taxon>
        <taxon>Fungi</taxon>
        <taxon>Dikarya</taxon>
        <taxon>Basidiomycota</taxon>
        <taxon>Agaricomycotina</taxon>
        <taxon>Agaricomycetes</taxon>
        <taxon>Russulales</taxon>
        <taxon>Hericiaceae</taxon>
        <taxon>Hericium</taxon>
    </lineage>
</organism>
<proteinExistence type="predicted"/>
<feature type="region of interest" description="Disordered" evidence="1">
    <location>
        <begin position="142"/>
        <end position="164"/>
    </location>
</feature>
<dbReference type="OrthoDB" id="2615814at2759"/>
<gene>
    <name evidence="2" type="ORF">EWM64_g9799</name>
</gene>
<dbReference type="AlphaFoldDB" id="A0A4Y9ZJZ3"/>
<feature type="compositionally biased region" description="Low complexity" evidence="1">
    <location>
        <begin position="146"/>
        <end position="155"/>
    </location>
</feature>
<reference evidence="2 3" key="1">
    <citation type="submission" date="2019-02" db="EMBL/GenBank/DDBJ databases">
        <title>Genome sequencing of the rare red list fungi Hericium alpestre (H. flagellum).</title>
        <authorList>
            <person name="Buettner E."/>
            <person name="Kellner H."/>
        </authorList>
    </citation>
    <scope>NUCLEOTIDE SEQUENCE [LARGE SCALE GENOMIC DNA]</scope>
    <source>
        <strain evidence="2 3">DSM 108284</strain>
    </source>
</reference>
<dbReference type="EMBL" id="SFCI01002222">
    <property type="protein sequence ID" value="TFY74213.1"/>
    <property type="molecule type" value="Genomic_DNA"/>
</dbReference>
<accession>A0A4Y9ZJZ3</accession>
<protein>
    <submittedName>
        <fullName evidence="2">Uncharacterized protein</fullName>
    </submittedName>
</protein>
<name>A0A4Y9ZJZ3_9AGAM</name>
<evidence type="ECO:0000313" key="3">
    <source>
        <dbReference type="Proteomes" id="UP000298061"/>
    </source>
</evidence>
<evidence type="ECO:0000256" key="1">
    <source>
        <dbReference type="SAM" id="MobiDB-lite"/>
    </source>
</evidence>
<comment type="caution">
    <text evidence="2">The sequence shown here is derived from an EMBL/GenBank/DDBJ whole genome shotgun (WGS) entry which is preliminary data.</text>
</comment>
<sequence>MDELLGPMDSMYFHHRAFTRVLGMEYKPPSILTIADDPNNTTAAIANRWHVTDGITFGVCNFDNVLFTFDIATVHRKDGPLATVVHLCPEQIVQLCLNNVLATLNASLLSQFEGMQLLDSVMVIDPDEIDYDVFDEFGPSYGDEPSTSTASASTSGVQDVEDVV</sequence>
<dbReference type="Proteomes" id="UP000298061">
    <property type="component" value="Unassembled WGS sequence"/>
</dbReference>
<keyword evidence="3" id="KW-1185">Reference proteome</keyword>
<evidence type="ECO:0000313" key="2">
    <source>
        <dbReference type="EMBL" id="TFY74213.1"/>
    </source>
</evidence>